<sequence length="109" mass="11597">MGLFGHMRIHDSGIHRNADNTDTPCPPSTPAILTATHTPTTMNDMPKPLVISPAHTAPATSAHASAWLVTCESIARRMVKKCLGLQHTVTVPASTALTAPAHLHTAWAY</sequence>
<proteinExistence type="predicted"/>
<dbReference type="OrthoDB" id="8117402at2759"/>
<reference evidence="3" key="1">
    <citation type="submission" date="2016-06" db="UniProtKB">
        <authorList>
            <consortium name="WormBaseParasite"/>
        </authorList>
    </citation>
    <scope>IDENTIFICATION</scope>
</reference>
<dbReference type="EMBL" id="UYSU01038460">
    <property type="protein sequence ID" value="VDM00280.1"/>
    <property type="molecule type" value="Genomic_DNA"/>
</dbReference>
<dbReference type="Proteomes" id="UP000275846">
    <property type="component" value="Unassembled WGS sequence"/>
</dbReference>
<evidence type="ECO:0000313" key="1">
    <source>
        <dbReference type="EMBL" id="VDM00280.1"/>
    </source>
</evidence>
<name>A0A183TBP6_SCHSO</name>
<accession>A0A183TBP6</accession>
<organism evidence="3">
    <name type="scientific">Schistocephalus solidus</name>
    <name type="common">Tapeworm</name>
    <dbReference type="NCBI Taxonomy" id="70667"/>
    <lineage>
        <taxon>Eukaryota</taxon>
        <taxon>Metazoa</taxon>
        <taxon>Spiralia</taxon>
        <taxon>Lophotrochozoa</taxon>
        <taxon>Platyhelminthes</taxon>
        <taxon>Cestoda</taxon>
        <taxon>Eucestoda</taxon>
        <taxon>Diphyllobothriidea</taxon>
        <taxon>Diphyllobothriidae</taxon>
        <taxon>Schistocephalus</taxon>
    </lineage>
</organism>
<keyword evidence="2" id="KW-1185">Reference proteome</keyword>
<evidence type="ECO:0000313" key="3">
    <source>
        <dbReference type="WBParaSite" id="SSLN_0001442601-mRNA-1"/>
    </source>
</evidence>
<evidence type="ECO:0000313" key="2">
    <source>
        <dbReference type="Proteomes" id="UP000275846"/>
    </source>
</evidence>
<dbReference type="AlphaFoldDB" id="A0A183TBP6"/>
<gene>
    <name evidence="1" type="ORF">SSLN_LOCUS13894</name>
</gene>
<protein>
    <submittedName>
        <fullName evidence="1 3">Uncharacterized protein</fullName>
    </submittedName>
</protein>
<reference evidence="1 2" key="2">
    <citation type="submission" date="2018-11" db="EMBL/GenBank/DDBJ databases">
        <authorList>
            <consortium name="Pathogen Informatics"/>
        </authorList>
    </citation>
    <scope>NUCLEOTIDE SEQUENCE [LARGE SCALE GENOMIC DNA]</scope>
    <source>
        <strain evidence="1 2">NST_G2</strain>
    </source>
</reference>
<dbReference type="WBParaSite" id="SSLN_0001442601-mRNA-1">
    <property type="protein sequence ID" value="SSLN_0001442601-mRNA-1"/>
    <property type="gene ID" value="SSLN_0001442601"/>
</dbReference>